<reference evidence="1" key="1">
    <citation type="submission" date="2014-09" db="EMBL/GenBank/DDBJ databases">
        <authorList>
            <person name="Magalhaes I.L.F."/>
            <person name="Oliveira U."/>
            <person name="Santos F.R."/>
            <person name="Vidigal T.H.D.A."/>
            <person name="Brescovit A.D."/>
            <person name="Santos A.J."/>
        </authorList>
    </citation>
    <scope>NUCLEOTIDE SEQUENCE</scope>
    <source>
        <tissue evidence="1">Shoot tissue taken approximately 20 cm above the soil surface</tissue>
    </source>
</reference>
<accession>A0A0A9AL59</accession>
<name>A0A0A9AL59_ARUDO</name>
<proteinExistence type="predicted"/>
<evidence type="ECO:0000313" key="1">
    <source>
        <dbReference type="EMBL" id="JAD51901.1"/>
    </source>
</evidence>
<organism evidence="1">
    <name type="scientific">Arundo donax</name>
    <name type="common">Giant reed</name>
    <name type="synonym">Donax arundinaceus</name>
    <dbReference type="NCBI Taxonomy" id="35708"/>
    <lineage>
        <taxon>Eukaryota</taxon>
        <taxon>Viridiplantae</taxon>
        <taxon>Streptophyta</taxon>
        <taxon>Embryophyta</taxon>
        <taxon>Tracheophyta</taxon>
        <taxon>Spermatophyta</taxon>
        <taxon>Magnoliopsida</taxon>
        <taxon>Liliopsida</taxon>
        <taxon>Poales</taxon>
        <taxon>Poaceae</taxon>
        <taxon>PACMAD clade</taxon>
        <taxon>Arundinoideae</taxon>
        <taxon>Arundineae</taxon>
        <taxon>Arundo</taxon>
    </lineage>
</organism>
<sequence>MHWLPLKIKIQQVILCNKRFRRY</sequence>
<dbReference type="EMBL" id="GBRH01245994">
    <property type="protein sequence ID" value="JAD51901.1"/>
    <property type="molecule type" value="Transcribed_RNA"/>
</dbReference>
<protein>
    <submittedName>
        <fullName evidence="1">Uncharacterized protein</fullName>
    </submittedName>
</protein>
<reference evidence="1" key="2">
    <citation type="journal article" date="2015" name="Data Brief">
        <title>Shoot transcriptome of the giant reed, Arundo donax.</title>
        <authorList>
            <person name="Barrero R.A."/>
            <person name="Guerrero F.D."/>
            <person name="Moolhuijzen P."/>
            <person name="Goolsby J.A."/>
            <person name="Tidwell J."/>
            <person name="Bellgard S.E."/>
            <person name="Bellgard M.I."/>
        </authorList>
    </citation>
    <scope>NUCLEOTIDE SEQUENCE</scope>
    <source>
        <tissue evidence="1">Shoot tissue taken approximately 20 cm above the soil surface</tissue>
    </source>
</reference>
<dbReference type="AlphaFoldDB" id="A0A0A9AL59"/>